<evidence type="ECO:0000256" key="5">
    <source>
        <dbReference type="ARBA" id="ARBA00047664"/>
    </source>
</evidence>
<keyword evidence="9" id="KW-1185">Reference proteome</keyword>
<sequence>MRIVVLVSGSGTNLQAVLDAAQTGELAAEIVAVGSNAADSGGLQRAHRAGIPTFCVPLERGASAERREEWNSQLCAAVTEHQPDLLVSSGFMRIVSAGFLEAVGVPYINTHPALLPSFPGAHGVRDALAHGVKVTGCTVHVVDAGVDTGPILAQTAVEIRDDDDQGALHERIKVQERRLLIATLNRIASGELVLS</sequence>
<evidence type="ECO:0000256" key="1">
    <source>
        <dbReference type="ARBA" id="ARBA00005054"/>
    </source>
</evidence>
<dbReference type="InterPro" id="IPR002376">
    <property type="entry name" value="Formyl_transf_N"/>
</dbReference>
<dbReference type="NCBIfam" id="TIGR00639">
    <property type="entry name" value="PurN"/>
    <property type="match status" value="1"/>
</dbReference>
<dbReference type="RefSeq" id="WP_183358801.1">
    <property type="nucleotide sequence ID" value="NZ_BAABKR010000016.1"/>
</dbReference>
<protein>
    <recommendedName>
        <fullName evidence="6">Phosphoribosylglycinamide formyltransferase</fullName>
        <ecNumber evidence="6">2.1.2.2</ecNumber>
    </recommendedName>
    <alternativeName>
        <fullName evidence="6">5'-phosphoribosylglycinamide transformylase</fullName>
    </alternativeName>
    <alternativeName>
        <fullName evidence="6">GAR transformylase</fullName>
        <shortName evidence="6">GART</shortName>
    </alternativeName>
</protein>
<comment type="function">
    <text evidence="6">Catalyzes the transfer of a formyl group from 10-formyltetrahydrofolate to 5-phospho-ribosyl-glycinamide (GAR), producing 5-phospho-ribosyl-N-formylglycinamide (FGAR) and tetrahydrofolate.</text>
</comment>
<dbReference type="EC" id="2.1.2.2" evidence="6"/>
<dbReference type="InterPro" id="IPR036477">
    <property type="entry name" value="Formyl_transf_N_sf"/>
</dbReference>
<evidence type="ECO:0000256" key="6">
    <source>
        <dbReference type="HAMAP-Rule" id="MF_01930"/>
    </source>
</evidence>
<dbReference type="FunFam" id="3.40.50.170:FF:000008">
    <property type="entry name" value="Phosphoribosylglycinamide formyltransferase"/>
    <property type="match status" value="1"/>
</dbReference>
<dbReference type="GO" id="GO:0006189">
    <property type="term" value="P:'de novo' IMP biosynthetic process"/>
    <property type="evidence" value="ECO:0007669"/>
    <property type="project" value="UniProtKB-UniRule"/>
</dbReference>
<name>A0A7W5TVD9_9MICC</name>
<evidence type="ECO:0000313" key="9">
    <source>
        <dbReference type="Proteomes" id="UP000547528"/>
    </source>
</evidence>
<evidence type="ECO:0000313" key="8">
    <source>
        <dbReference type="EMBL" id="MBB3668398.1"/>
    </source>
</evidence>
<dbReference type="PANTHER" id="PTHR43369">
    <property type="entry name" value="PHOSPHORIBOSYLGLYCINAMIDE FORMYLTRANSFERASE"/>
    <property type="match status" value="1"/>
</dbReference>
<comment type="similarity">
    <text evidence="4 6">Belongs to the GART family.</text>
</comment>
<dbReference type="SUPFAM" id="SSF53328">
    <property type="entry name" value="Formyltransferase"/>
    <property type="match status" value="1"/>
</dbReference>
<evidence type="ECO:0000256" key="3">
    <source>
        <dbReference type="ARBA" id="ARBA00022755"/>
    </source>
</evidence>
<dbReference type="CDD" id="cd08645">
    <property type="entry name" value="FMT_core_GART"/>
    <property type="match status" value="1"/>
</dbReference>
<dbReference type="Proteomes" id="UP000547528">
    <property type="component" value="Unassembled WGS sequence"/>
</dbReference>
<feature type="binding site" evidence="6">
    <location>
        <position position="67"/>
    </location>
    <ligand>
        <name>(6R)-10-formyltetrahydrofolate</name>
        <dbReference type="ChEBI" id="CHEBI:195366"/>
    </ligand>
</feature>
<dbReference type="Pfam" id="PF00551">
    <property type="entry name" value="Formyl_trans_N"/>
    <property type="match status" value="1"/>
</dbReference>
<comment type="pathway">
    <text evidence="1 6">Purine metabolism; IMP biosynthesis via de novo pathway; N(2)-formyl-N(1)-(5-phospho-D-ribosyl)glycinamide from N(1)-(5-phospho-D-ribosyl)glycinamide (10-formyl THF route): step 1/1.</text>
</comment>
<dbReference type="AlphaFoldDB" id="A0A7W5TVD9"/>
<evidence type="ECO:0000256" key="4">
    <source>
        <dbReference type="ARBA" id="ARBA00038440"/>
    </source>
</evidence>
<dbReference type="InterPro" id="IPR001555">
    <property type="entry name" value="GART_AS"/>
</dbReference>
<feature type="binding site" evidence="6">
    <location>
        <position position="109"/>
    </location>
    <ligand>
        <name>(6R)-10-formyltetrahydrofolate</name>
        <dbReference type="ChEBI" id="CHEBI:195366"/>
    </ligand>
</feature>
<dbReference type="PANTHER" id="PTHR43369:SF2">
    <property type="entry name" value="PHOSPHORIBOSYLGLYCINAMIDE FORMYLTRANSFERASE"/>
    <property type="match status" value="1"/>
</dbReference>
<keyword evidence="2 6" id="KW-0808">Transferase</keyword>
<dbReference type="PROSITE" id="PS00373">
    <property type="entry name" value="GART"/>
    <property type="match status" value="1"/>
</dbReference>
<reference evidence="8 9" key="1">
    <citation type="submission" date="2020-08" db="EMBL/GenBank/DDBJ databases">
        <title>Sequencing the genomes of 1000 actinobacteria strains.</title>
        <authorList>
            <person name="Klenk H.-P."/>
        </authorList>
    </citation>
    <scope>NUCLEOTIDE SEQUENCE [LARGE SCALE GENOMIC DNA]</scope>
    <source>
        <strain evidence="8 9">DSM 28238</strain>
    </source>
</reference>
<accession>A0A7W5TVD9</accession>
<organism evidence="8 9">
    <name type="scientific">Garicola koreensis</name>
    <dbReference type="NCBI Taxonomy" id="1262554"/>
    <lineage>
        <taxon>Bacteria</taxon>
        <taxon>Bacillati</taxon>
        <taxon>Actinomycetota</taxon>
        <taxon>Actinomycetes</taxon>
        <taxon>Micrococcales</taxon>
        <taxon>Micrococcaceae</taxon>
        <taxon>Garicola</taxon>
    </lineage>
</organism>
<feature type="site" description="Raises pKa of active site His" evidence="6">
    <location>
        <position position="147"/>
    </location>
</feature>
<gene>
    <name evidence="6" type="primary">purN</name>
    <name evidence="8" type="ORF">FHX47_002033</name>
</gene>
<comment type="catalytic activity">
    <reaction evidence="5 6">
        <text>N(1)-(5-phospho-beta-D-ribosyl)glycinamide + (6R)-10-formyltetrahydrofolate = N(2)-formyl-N(1)-(5-phospho-beta-D-ribosyl)glycinamide + (6S)-5,6,7,8-tetrahydrofolate + H(+)</text>
        <dbReference type="Rhea" id="RHEA:15053"/>
        <dbReference type="ChEBI" id="CHEBI:15378"/>
        <dbReference type="ChEBI" id="CHEBI:57453"/>
        <dbReference type="ChEBI" id="CHEBI:143788"/>
        <dbReference type="ChEBI" id="CHEBI:147286"/>
        <dbReference type="ChEBI" id="CHEBI:195366"/>
        <dbReference type="EC" id="2.1.2.2"/>
    </reaction>
</comment>
<keyword evidence="3 6" id="KW-0658">Purine biosynthesis</keyword>
<dbReference type="GO" id="GO:0005829">
    <property type="term" value="C:cytosol"/>
    <property type="evidence" value="ECO:0007669"/>
    <property type="project" value="TreeGrafter"/>
</dbReference>
<dbReference type="Gene3D" id="3.40.50.170">
    <property type="entry name" value="Formyl transferase, N-terminal domain"/>
    <property type="match status" value="1"/>
</dbReference>
<dbReference type="HAMAP" id="MF_01930">
    <property type="entry name" value="PurN"/>
    <property type="match status" value="1"/>
</dbReference>
<comment type="caution">
    <text evidence="8">The sequence shown here is derived from an EMBL/GenBank/DDBJ whole genome shotgun (WGS) entry which is preliminary data.</text>
</comment>
<proteinExistence type="inferred from homology"/>
<evidence type="ECO:0000256" key="2">
    <source>
        <dbReference type="ARBA" id="ARBA00022679"/>
    </source>
</evidence>
<dbReference type="GO" id="GO:0004644">
    <property type="term" value="F:phosphoribosylglycinamide formyltransferase activity"/>
    <property type="evidence" value="ECO:0007669"/>
    <property type="project" value="UniProtKB-UniRule"/>
</dbReference>
<feature type="binding site" evidence="6">
    <location>
        <begin position="92"/>
        <end position="95"/>
    </location>
    <ligand>
        <name>(6R)-10-formyltetrahydrofolate</name>
        <dbReference type="ChEBI" id="CHEBI:195366"/>
    </ligand>
</feature>
<feature type="active site" description="Proton donor" evidence="6">
    <location>
        <position position="111"/>
    </location>
</feature>
<feature type="binding site" evidence="6">
    <location>
        <begin position="11"/>
        <end position="13"/>
    </location>
    <ligand>
        <name>N(1)-(5-phospho-beta-D-ribosyl)glycinamide</name>
        <dbReference type="ChEBI" id="CHEBI:143788"/>
    </ligand>
</feature>
<dbReference type="InterPro" id="IPR004607">
    <property type="entry name" value="GART"/>
</dbReference>
<dbReference type="UniPathway" id="UPA00074">
    <property type="reaction ID" value="UER00126"/>
</dbReference>
<feature type="domain" description="Formyl transferase N-terminal" evidence="7">
    <location>
        <begin position="1"/>
        <end position="183"/>
    </location>
</feature>
<evidence type="ECO:0000259" key="7">
    <source>
        <dbReference type="Pfam" id="PF00551"/>
    </source>
</evidence>
<dbReference type="EMBL" id="JACIBT010000017">
    <property type="protein sequence ID" value="MBB3668398.1"/>
    <property type="molecule type" value="Genomic_DNA"/>
</dbReference>